<protein>
    <submittedName>
        <fullName evidence="1">Uncharacterized protein</fullName>
    </submittedName>
</protein>
<comment type="caution">
    <text evidence="1">The sequence shown here is derived from an EMBL/GenBank/DDBJ whole genome shotgun (WGS) entry which is preliminary data.</text>
</comment>
<sequence length="289" mass="31094">MPEPTSTTATPVVAVHLGAHGPTARAVRDWCGTHRRELRRRGLTAHTSWSGLREAVPALDWRSDRSRRQLRDYLTATGPTLFSSHAPLGPVYRHTGGDLFPTAAAGVDGLGAALDDVPWTAHLSIGRHADALVEAWVAAVRAGHEVRFDDLYDATRDASWVPLAEHLVRTAGARAVTVHDAGATRPDRGAGPAVVSAVLTDLLGEPSSLGDDAAASPARHWSTRQVDVALAALPHLRSWDERRALRDFVDRSVDGDDAPCWPLTAVQEDELADRDAADRQRLAALGVTR</sequence>
<dbReference type="RefSeq" id="WP_172148396.1">
    <property type="nucleotide sequence ID" value="NZ_BAABID010000004.1"/>
</dbReference>
<dbReference type="EMBL" id="BAABID010000004">
    <property type="protein sequence ID" value="GAA4720746.1"/>
    <property type="molecule type" value="Genomic_DNA"/>
</dbReference>
<proteinExistence type="predicted"/>
<organism evidence="1 2">
    <name type="scientific">Isoptericola chiayiensis</name>
    <dbReference type="NCBI Taxonomy" id="579446"/>
    <lineage>
        <taxon>Bacteria</taxon>
        <taxon>Bacillati</taxon>
        <taxon>Actinomycetota</taxon>
        <taxon>Actinomycetes</taxon>
        <taxon>Micrococcales</taxon>
        <taxon>Promicromonosporaceae</taxon>
        <taxon>Isoptericola</taxon>
    </lineage>
</organism>
<accession>A0ABP8Y2R7</accession>
<dbReference type="Proteomes" id="UP001500956">
    <property type="component" value="Unassembled WGS sequence"/>
</dbReference>
<evidence type="ECO:0000313" key="1">
    <source>
        <dbReference type="EMBL" id="GAA4720746.1"/>
    </source>
</evidence>
<name>A0ABP8Y2R7_9MICO</name>
<evidence type="ECO:0000313" key="2">
    <source>
        <dbReference type="Proteomes" id="UP001500956"/>
    </source>
</evidence>
<keyword evidence="2" id="KW-1185">Reference proteome</keyword>
<gene>
    <name evidence="1" type="ORF">GCM10023216_07210</name>
</gene>
<reference evidence="2" key="1">
    <citation type="journal article" date="2019" name="Int. J. Syst. Evol. Microbiol.">
        <title>The Global Catalogue of Microorganisms (GCM) 10K type strain sequencing project: providing services to taxonomists for standard genome sequencing and annotation.</title>
        <authorList>
            <consortium name="The Broad Institute Genomics Platform"/>
            <consortium name="The Broad Institute Genome Sequencing Center for Infectious Disease"/>
            <person name="Wu L."/>
            <person name="Ma J."/>
        </authorList>
    </citation>
    <scope>NUCLEOTIDE SEQUENCE [LARGE SCALE GENOMIC DNA]</scope>
    <source>
        <strain evidence="2">JCM 18063</strain>
    </source>
</reference>